<evidence type="ECO:0000313" key="8">
    <source>
        <dbReference type="EMBL" id="MCQ4839318.1"/>
    </source>
</evidence>
<dbReference type="RefSeq" id="WP_412268297.1">
    <property type="nucleotide sequence ID" value="NZ_JBKUZK010000001.1"/>
</dbReference>
<organism evidence="8 9">
    <name type="scientific">Neglectibacter timonensis</name>
    <dbReference type="NCBI Taxonomy" id="1776382"/>
    <lineage>
        <taxon>Bacteria</taxon>
        <taxon>Bacillati</taxon>
        <taxon>Bacillota</taxon>
        <taxon>Clostridia</taxon>
        <taxon>Eubacteriales</taxon>
        <taxon>Oscillospiraceae</taxon>
        <taxon>Neglectibacter</taxon>
    </lineage>
</organism>
<dbReference type="PROSITE" id="PS50885">
    <property type="entry name" value="HAMP"/>
    <property type="match status" value="1"/>
</dbReference>
<evidence type="ECO:0000313" key="9">
    <source>
        <dbReference type="Proteomes" id="UP001524473"/>
    </source>
</evidence>
<dbReference type="Pfam" id="PF06580">
    <property type="entry name" value="His_kinase"/>
    <property type="match status" value="1"/>
</dbReference>
<dbReference type="EMBL" id="JANFZH010000009">
    <property type="protein sequence ID" value="MCQ4839318.1"/>
    <property type="molecule type" value="Genomic_DNA"/>
</dbReference>
<proteinExistence type="predicted"/>
<protein>
    <submittedName>
        <fullName evidence="8">Histidine kinase</fullName>
    </submittedName>
</protein>
<dbReference type="PANTHER" id="PTHR34220">
    <property type="entry name" value="SENSOR HISTIDINE KINASE YPDA"/>
    <property type="match status" value="1"/>
</dbReference>
<dbReference type="Gene3D" id="6.10.340.10">
    <property type="match status" value="1"/>
</dbReference>
<name>A0ABT1RXB0_9FIRM</name>
<evidence type="ECO:0000259" key="7">
    <source>
        <dbReference type="PROSITE" id="PS50885"/>
    </source>
</evidence>
<dbReference type="InterPro" id="IPR036890">
    <property type="entry name" value="HATPase_C_sf"/>
</dbReference>
<dbReference type="Gene3D" id="3.30.565.10">
    <property type="entry name" value="Histidine kinase-like ATPase, C-terminal domain"/>
    <property type="match status" value="1"/>
</dbReference>
<keyword evidence="6" id="KW-0812">Transmembrane</keyword>
<comment type="caution">
    <text evidence="8">The sequence shown here is derived from an EMBL/GenBank/DDBJ whole genome shotgun (WGS) entry which is preliminary data.</text>
</comment>
<keyword evidence="6" id="KW-0472">Membrane</keyword>
<dbReference type="GO" id="GO:0016301">
    <property type="term" value="F:kinase activity"/>
    <property type="evidence" value="ECO:0007669"/>
    <property type="project" value="UniProtKB-KW"/>
</dbReference>
<comment type="subcellular location">
    <subcellularLocation>
        <location evidence="1">Membrane</location>
    </subcellularLocation>
</comment>
<dbReference type="SUPFAM" id="SSF55874">
    <property type="entry name" value="ATPase domain of HSP90 chaperone/DNA topoisomerase II/histidine kinase"/>
    <property type="match status" value="1"/>
</dbReference>
<dbReference type="InterPro" id="IPR003660">
    <property type="entry name" value="HAMP_dom"/>
</dbReference>
<evidence type="ECO:0000256" key="4">
    <source>
        <dbReference type="ARBA" id="ARBA00022777"/>
    </source>
</evidence>
<keyword evidence="9" id="KW-1185">Reference proteome</keyword>
<keyword evidence="6" id="KW-1133">Transmembrane helix</keyword>
<keyword evidence="3" id="KW-0808">Transferase</keyword>
<keyword evidence="4 8" id="KW-0418">Kinase</keyword>
<evidence type="ECO:0000256" key="3">
    <source>
        <dbReference type="ARBA" id="ARBA00022679"/>
    </source>
</evidence>
<feature type="domain" description="HAMP" evidence="7">
    <location>
        <begin position="326"/>
        <end position="380"/>
    </location>
</feature>
<dbReference type="InterPro" id="IPR003594">
    <property type="entry name" value="HATPase_dom"/>
</dbReference>
<dbReference type="InterPro" id="IPR050640">
    <property type="entry name" value="Bact_2-comp_sensor_kinase"/>
</dbReference>
<dbReference type="Pfam" id="PF02518">
    <property type="entry name" value="HATPase_c"/>
    <property type="match status" value="1"/>
</dbReference>
<evidence type="ECO:0000256" key="5">
    <source>
        <dbReference type="SAM" id="MobiDB-lite"/>
    </source>
</evidence>
<evidence type="ECO:0000256" key="2">
    <source>
        <dbReference type="ARBA" id="ARBA00022553"/>
    </source>
</evidence>
<keyword evidence="2" id="KW-0597">Phosphoprotein</keyword>
<dbReference type="Proteomes" id="UP001524473">
    <property type="component" value="Unassembled WGS sequence"/>
</dbReference>
<gene>
    <name evidence="8" type="ORF">NE695_05235</name>
</gene>
<dbReference type="SMART" id="SM00387">
    <property type="entry name" value="HATPase_c"/>
    <property type="match status" value="1"/>
</dbReference>
<sequence>MKRFFQKQPLRVKIMAGNLLLLVMFLCPSIMFYSQAMEETIDSNINYMNQINSQLNLNVEMIFSPLDRINYLHYSDGEMRRILVSDSAKKTSAQRFEDDLYLRNALNHSFRSSAFILRGAVINKYGDVYCSISSDTDSYQEYVGKLMGGFTWEGQNEAYLTGVHETVIQLANRKVITVLQRLYYYGSYVGVLSVDLNYDELVRRLDKTYSANFVSSLCVVGRDGLIYNSPAAYLEDEELGQGDLLSHLREEAASMIGLNETSRKILIEGKEYLVTAIQNEKTGWTLLQYVPMDVMNTIGFEGIKNMLLVFLAVLLVAVFFSIFLSRQTIQPLENMISAMKFTTKGHLKLMEIPQEFEGNEMGELLHNYNSMAQRINDDIDATYLYEINHKRMELKMLRYQINPHFMYNTLNTISALAEIEGVPGIVQMAGSLSKILYYNVKGKDVVLLRDEIEDMRNYLQIQDIRFPGRFHTKIEVPADVGNCYMLKFLIQPILENSISHGLSDKRTDACIEIRAKQDGEDLYLSIYDNGVGMEEEVCERWNRRLSEGNAEASSEEDDDNGIGLINVNARIKNFYGPRYGLQISSEKGGYTEVTLHLKTLSGTGDRPENREDGLFPEQTETGEQETEE</sequence>
<evidence type="ECO:0000256" key="6">
    <source>
        <dbReference type="SAM" id="Phobius"/>
    </source>
</evidence>
<reference evidence="8 9" key="1">
    <citation type="submission" date="2022-06" db="EMBL/GenBank/DDBJ databases">
        <title>Isolation of gut microbiota from human fecal samples.</title>
        <authorList>
            <person name="Pamer E.G."/>
            <person name="Barat B."/>
            <person name="Waligurski E."/>
            <person name="Medina S."/>
            <person name="Paddock L."/>
            <person name="Mostad J."/>
        </authorList>
    </citation>
    <scope>NUCLEOTIDE SEQUENCE [LARGE SCALE GENOMIC DNA]</scope>
    <source>
        <strain evidence="8 9">DFI.9.73</strain>
    </source>
</reference>
<evidence type="ECO:0000256" key="1">
    <source>
        <dbReference type="ARBA" id="ARBA00004370"/>
    </source>
</evidence>
<dbReference type="InterPro" id="IPR010559">
    <property type="entry name" value="Sig_transdc_His_kin_internal"/>
</dbReference>
<accession>A0ABT1RXB0</accession>
<dbReference type="PANTHER" id="PTHR34220:SF7">
    <property type="entry name" value="SENSOR HISTIDINE KINASE YPDA"/>
    <property type="match status" value="1"/>
</dbReference>
<feature type="transmembrane region" description="Helical" evidence="6">
    <location>
        <begin position="306"/>
        <end position="325"/>
    </location>
</feature>
<feature type="region of interest" description="Disordered" evidence="5">
    <location>
        <begin position="600"/>
        <end position="628"/>
    </location>
</feature>